<dbReference type="Gene3D" id="1.10.530.10">
    <property type="match status" value="1"/>
</dbReference>
<sequence length="185" mass="21167">MAAIWIHPRVQKMWNKSKQKKGKVRFSLDEKNRPYLSQVEMQAVADIVLSKRLNTADIKSSVLCAIGEVSSMRFVHGVGSRPGIMGIDYSTASWLYFDLGSKAYELESVDDLNNPFVSMYFGAAYVAWLSEYEGRERNPEFFVEAYFVGPKNVNLQDTSTLWLEFKETLSKYEETKRKGDSCSIM</sequence>
<dbReference type="PANTHER" id="PTHR37179">
    <property type="entry name" value="TRANSGLYCOSYLASE"/>
    <property type="match status" value="1"/>
</dbReference>
<dbReference type="PANTHER" id="PTHR37179:SF1">
    <property type="entry name" value="TRANSGLYCOSYLASE"/>
    <property type="match status" value="1"/>
</dbReference>
<dbReference type="CDD" id="cd00254">
    <property type="entry name" value="LT-like"/>
    <property type="match status" value="1"/>
</dbReference>
<reference evidence="2" key="2">
    <citation type="submission" date="2025-08" db="UniProtKB">
        <authorList>
            <consortium name="RefSeq"/>
        </authorList>
    </citation>
    <scope>IDENTIFICATION</scope>
    <source>
        <tissue evidence="2">Young leaves</tissue>
    </source>
</reference>
<dbReference type="OrthoDB" id="550520at2759"/>
<dbReference type="KEGG" id="aprc:113856266"/>
<dbReference type="GeneID" id="113856266"/>
<organism evidence="1 2">
    <name type="scientific">Abrus precatorius</name>
    <name type="common">Indian licorice</name>
    <name type="synonym">Glycine abrus</name>
    <dbReference type="NCBI Taxonomy" id="3816"/>
    <lineage>
        <taxon>Eukaryota</taxon>
        <taxon>Viridiplantae</taxon>
        <taxon>Streptophyta</taxon>
        <taxon>Embryophyta</taxon>
        <taxon>Tracheophyta</taxon>
        <taxon>Spermatophyta</taxon>
        <taxon>Magnoliopsida</taxon>
        <taxon>eudicotyledons</taxon>
        <taxon>Gunneridae</taxon>
        <taxon>Pentapetalae</taxon>
        <taxon>rosids</taxon>
        <taxon>fabids</taxon>
        <taxon>Fabales</taxon>
        <taxon>Fabaceae</taxon>
        <taxon>Papilionoideae</taxon>
        <taxon>50 kb inversion clade</taxon>
        <taxon>NPAAA clade</taxon>
        <taxon>indigoferoid/millettioid clade</taxon>
        <taxon>Abreae</taxon>
        <taxon>Abrus</taxon>
    </lineage>
</organism>
<dbReference type="RefSeq" id="XP_027343816.1">
    <property type="nucleotide sequence ID" value="XM_027488015.1"/>
</dbReference>
<dbReference type="InterPro" id="IPR023346">
    <property type="entry name" value="Lysozyme-like_dom_sf"/>
</dbReference>
<keyword evidence="1" id="KW-1185">Reference proteome</keyword>
<dbReference type="AlphaFoldDB" id="A0A8B8KJ56"/>
<dbReference type="Proteomes" id="UP000694853">
    <property type="component" value="Unplaced"/>
</dbReference>
<name>A0A8B8KJ56_ABRPR</name>
<reference evidence="1" key="1">
    <citation type="journal article" date="2019" name="Toxins">
        <title>Detection of Abrin-Like and Prepropulchellin-Like Toxin Genes and Transcripts Using Whole Genome Sequencing and Full-Length Transcript Sequencing of Abrus precatorius.</title>
        <authorList>
            <person name="Hovde B.T."/>
            <person name="Daligault H.E."/>
            <person name="Hanschen E.R."/>
            <person name="Kunde Y.A."/>
            <person name="Johnson M.B."/>
            <person name="Starkenburg S.R."/>
            <person name="Johnson S.L."/>
        </authorList>
    </citation>
    <scope>NUCLEOTIDE SEQUENCE [LARGE SCALE GENOMIC DNA]</scope>
</reference>
<proteinExistence type="predicted"/>
<evidence type="ECO:0000313" key="2">
    <source>
        <dbReference type="RefSeq" id="XP_027343816.1"/>
    </source>
</evidence>
<dbReference type="SUPFAM" id="SSF53955">
    <property type="entry name" value="Lysozyme-like"/>
    <property type="match status" value="1"/>
</dbReference>
<protein>
    <submittedName>
        <fullName evidence="2">Uncharacterized protein LOC113856266</fullName>
    </submittedName>
</protein>
<accession>A0A8B8KJ56</accession>
<gene>
    <name evidence="2" type="primary">LOC113856266</name>
</gene>
<evidence type="ECO:0000313" key="1">
    <source>
        <dbReference type="Proteomes" id="UP000694853"/>
    </source>
</evidence>